<protein>
    <recommendedName>
        <fullName evidence="3">cysteine desulfurase</fullName>
        <ecNumber evidence="3">2.8.1.7</ecNumber>
    </recommendedName>
</protein>
<proteinExistence type="inferred from homology"/>
<dbReference type="InterPro" id="IPR000192">
    <property type="entry name" value="Aminotrans_V_dom"/>
</dbReference>
<evidence type="ECO:0000256" key="4">
    <source>
        <dbReference type="ARBA" id="ARBA00022679"/>
    </source>
</evidence>
<evidence type="ECO:0000256" key="7">
    <source>
        <dbReference type="RuleBase" id="RU004504"/>
    </source>
</evidence>
<comment type="caution">
    <text evidence="9">The sequence shown here is derived from an EMBL/GenBank/DDBJ whole genome shotgun (WGS) entry which is preliminary data.</text>
</comment>
<dbReference type="EMBL" id="SNYA01000005">
    <property type="protein sequence ID" value="TDP91668.1"/>
    <property type="molecule type" value="Genomic_DNA"/>
</dbReference>
<dbReference type="RefSeq" id="WP_133617082.1">
    <property type="nucleotide sequence ID" value="NZ_CP080492.1"/>
</dbReference>
<accession>A0A4V3CXV1</accession>
<dbReference type="GO" id="GO:0006534">
    <property type="term" value="P:cysteine metabolic process"/>
    <property type="evidence" value="ECO:0007669"/>
    <property type="project" value="InterPro"/>
</dbReference>
<dbReference type="PANTHER" id="PTHR43586:SF8">
    <property type="entry name" value="CYSTEINE DESULFURASE 1, CHLOROPLASTIC"/>
    <property type="match status" value="1"/>
</dbReference>
<evidence type="ECO:0000256" key="3">
    <source>
        <dbReference type="ARBA" id="ARBA00012239"/>
    </source>
</evidence>
<evidence type="ECO:0000256" key="2">
    <source>
        <dbReference type="ARBA" id="ARBA00010447"/>
    </source>
</evidence>
<name>A0A4V3CXV1_9MICO</name>
<evidence type="ECO:0000313" key="10">
    <source>
        <dbReference type="Proteomes" id="UP000295601"/>
    </source>
</evidence>
<evidence type="ECO:0000259" key="8">
    <source>
        <dbReference type="Pfam" id="PF00266"/>
    </source>
</evidence>
<evidence type="ECO:0000256" key="6">
    <source>
        <dbReference type="ARBA" id="ARBA00050776"/>
    </source>
</evidence>
<comment type="cofactor">
    <cofactor evidence="1 7">
        <name>pyridoxal 5'-phosphate</name>
        <dbReference type="ChEBI" id="CHEBI:597326"/>
    </cofactor>
</comment>
<organism evidence="9 10">
    <name type="scientific">Leucobacter luti</name>
    <dbReference type="NCBI Taxonomy" id="340320"/>
    <lineage>
        <taxon>Bacteria</taxon>
        <taxon>Bacillati</taxon>
        <taxon>Actinomycetota</taxon>
        <taxon>Actinomycetes</taxon>
        <taxon>Micrococcales</taxon>
        <taxon>Microbacteriaceae</taxon>
        <taxon>Leucobacter</taxon>
    </lineage>
</organism>
<sequence>METMSARAFTPAEVLGLRAEFPYFAAHDLSESAPAYLDAAATSQRPAAVLDAERHFLETSNAAVHRGTSGAVGAATEAFEGARAAVAAFVGASTPEQIVWAENATDALNIVALGIGEANAGLGGAGSERFLLEAGDEILVTEAEHHANLIPWQRLAAKTGATFRFIPVREDGTWTLDDARAALTPRTKIFAFAHVSNVTGFVAPVAELVELARSVGALTVLDACQSVPHIPVDFSALGVDFAAFSGHKMLGPNGIGVLYGRPEALAALPPARTGGSAITRVTMETAEFMPPPLRFEPGTQPVSQVVGLGAAVAFLEQADLARAAAREHELVERLVAGIIETPGLRLLGPADSTQRIALTAVSVAGVHAHDVGQFLDEQGVLVRVGHHCAQPLHRALGITSSTRASVHLTTTEDEVDRFLDALRGAQRYFGAEVSA</sequence>
<dbReference type="Gene3D" id="3.90.1150.10">
    <property type="entry name" value="Aspartate Aminotransferase, domain 1"/>
    <property type="match status" value="1"/>
</dbReference>
<dbReference type="SUPFAM" id="SSF53383">
    <property type="entry name" value="PLP-dependent transferases"/>
    <property type="match status" value="1"/>
</dbReference>
<dbReference type="GO" id="GO:0031071">
    <property type="term" value="F:cysteine desulfurase activity"/>
    <property type="evidence" value="ECO:0007669"/>
    <property type="project" value="UniProtKB-EC"/>
</dbReference>
<comment type="catalytic activity">
    <reaction evidence="6">
        <text>(sulfur carrier)-H + L-cysteine = (sulfur carrier)-SH + L-alanine</text>
        <dbReference type="Rhea" id="RHEA:43892"/>
        <dbReference type="Rhea" id="RHEA-COMP:14737"/>
        <dbReference type="Rhea" id="RHEA-COMP:14739"/>
        <dbReference type="ChEBI" id="CHEBI:29917"/>
        <dbReference type="ChEBI" id="CHEBI:35235"/>
        <dbReference type="ChEBI" id="CHEBI:57972"/>
        <dbReference type="ChEBI" id="CHEBI:64428"/>
        <dbReference type="EC" id="2.8.1.7"/>
    </reaction>
</comment>
<dbReference type="GO" id="GO:0030170">
    <property type="term" value="F:pyridoxal phosphate binding"/>
    <property type="evidence" value="ECO:0007669"/>
    <property type="project" value="InterPro"/>
</dbReference>
<dbReference type="InterPro" id="IPR020578">
    <property type="entry name" value="Aminotrans_V_PyrdxlP_BS"/>
</dbReference>
<dbReference type="OrthoDB" id="9804366at2"/>
<keyword evidence="4" id="KW-0808">Transferase</keyword>
<comment type="similarity">
    <text evidence="2">Belongs to the class-V pyridoxal-phosphate-dependent aminotransferase family. Csd subfamily.</text>
</comment>
<dbReference type="AlphaFoldDB" id="A0A4V3CXV1"/>
<dbReference type="Proteomes" id="UP000295601">
    <property type="component" value="Unassembled WGS sequence"/>
</dbReference>
<reference evidence="9 10" key="1">
    <citation type="submission" date="2019-03" db="EMBL/GenBank/DDBJ databases">
        <title>Genomic analyses of the natural microbiome of Caenorhabditis elegans.</title>
        <authorList>
            <person name="Samuel B."/>
        </authorList>
    </citation>
    <scope>NUCLEOTIDE SEQUENCE [LARGE SCALE GENOMIC DNA]</scope>
    <source>
        <strain evidence="9 10">JUb18</strain>
    </source>
</reference>
<evidence type="ECO:0000256" key="5">
    <source>
        <dbReference type="ARBA" id="ARBA00022898"/>
    </source>
</evidence>
<dbReference type="InterPro" id="IPR015422">
    <property type="entry name" value="PyrdxlP-dep_Trfase_small"/>
</dbReference>
<dbReference type="InterPro" id="IPR015421">
    <property type="entry name" value="PyrdxlP-dep_Trfase_major"/>
</dbReference>
<evidence type="ECO:0000313" key="9">
    <source>
        <dbReference type="EMBL" id="TDP91668.1"/>
    </source>
</evidence>
<keyword evidence="10" id="KW-1185">Reference proteome</keyword>
<feature type="domain" description="Aminotransferase class V" evidence="8">
    <location>
        <begin position="36"/>
        <end position="418"/>
    </location>
</feature>
<keyword evidence="5" id="KW-0663">Pyridoxal phosphate</keyword>
<dbReference type="InterPro" id="IPR010970">
    <property type="entry name" value="Cys_dSase_SufS"/>
</dbReference>
<evidence type="ECO:0000256" key="1">
    <source>
        <dbReference type="ARBA" id="ARBA00001933"/>
    </source>
</evidence>
<dbReference type="Gene3D" id="3.40.640.10">
    <property type="entry name" value="Type I PLP-dependent aspartate aminotransferase-like (Major domain)"/>
    <property type="match status" value="1"/>
</dbReference>
<dbReference type="CDD" id="cd06453">
    <property type="entry name" value="SufS_like"/>
    <property type="match status" value="1"/>
</dbReference>
<dbReference type="InterPro" id="IPR015424">
    <property type="entry name" value="PyrdxlP-dep_Trfase"/>
</dbReference>
<dbReference type="PROSITE" id="PS00595">
    <property type="entry name" value="AA_TRANSFER_CLASS_5"/>
    <property type="match status" value="1"/>
</dbReference>
<gene>
    <name evidence="9" type="ORF">EDF62_2287</name>
</gene>
<dbReference type="PANTHER" id="PTHR43586">
    <property type="entry name" value="CYSTEINE DESULFURASE"/>
    <property type="match status" value="1"/>
</dbReference>
<dbReference type="EC" id="2.8.1.7" evidence="3"/>
<dbReference type="Pfam" id="PF00266">
    <property type="entry name" value="Aminotran_5"/>
    <property type="match status" value="1"/>
</dbReference>